<keyword evidence="1" id="KW-0597">Phosphoprotein</keyword>
<comment type="caution">
    <text evidence="4">The sequence shown here is derived from an EMBL/GenBank/DDBJ whole genome shotgun (WGS) entry which is preliminary data.</text>
</comment>
<sequence>MSDERPRVLVVDEDPLALELYRRELEIDYAVTVTLSVEETRRFLQEMAFDVVILEPASNEDEGWNLLKEIFSLVAPPAVILCSVEDERKAGLSQGAQVFLVKPVLPAMLHTTVQQVLAVRSNLSNRRAEPNP</sequence>
<dbReference type="Pfam" id="PF00072">
    <property type="entry name" value="Response_reg"/>
    <property type="match status" value="1"/>
</dbReference>
<dbReference type="EMBL" id="DSYK01000515">
    <property type="protein sequence ID" value="HGS22276.1"/>
    <property type="molecule type" value="Genomic_DNA"/>
</dbReference>
<dbReference type="SMART" id="SM00448">
    <property type="entry name" value="REC"/>
    <property type="match status" value="1"/>
</dbReference>
<dbReference type="SUPFAM" id="SSF52172">
    <property type="entry name" value="CheY-like"/>
    <property type="match status" value="1"/>
</dbReference>
<accession>A0A7C4KIH8</accession>
<dbReference type="InterPro" id="IPR001789">
    <property type="entry name" value="Sig_transdc_resp-reg_receiver"/>
</dbReference>
<feature type="domain" description="Response regulatory" evidence="3">
    <location>
        <begin position="7"/>
        <end position="117"/>
    </location>
</feature>
<dbReference type="InterPro" id="IPR050595">
    <property type="entry name" value="Bact_response_regulator"/>
</dbReference>
<proteinExistence type="predicted"/>
<dbReference type="CDD" id="cd00156">
    <property type="entry name" value="REC"/>
    <property type="match status" value="1"/>
</dbReference>
<dbReference type="PANTHER" id="PTHR44591:SF3">
    <property type="entry name" value="RESPONSE REGULATORY DOMAIN-CONTAINING PROTEIN"/>
    <property type="match status" value="1"/>
</dbReference>
<comment type="caution">
    <text evidence="2">Lacks conserved residue(s) required for the propagation of feature annotation.</text>
</comment>
<gene>
    <name evidence="4" type="ORF">ENT37_10450</name>
</gene>
<dbReference type="AlphaFoldDB" id="A0A7C4KIH8"/>
<evidence type="ECO:0000256" key="2">
    <source>
        <dbReference type="PROSITE-ProRule" id="PRU00169"/>
    </source>
</evidence>
<name>A0A7C4KIH8_9CHLR</name>
<evidence type="ECO:0000256" key="1">
    <source>
        <dbReference type="ARBA" id="ARBA00022553"/>
    </source>
</evidence>
<evidence type="ECO:0000259" key="3">
    <source>
        <dbReference type="PROSITE" id="PS50110"/>
    </source>
</evidence>
<protein>
    <submittedName>
        <fullName evidence="4">Response regulator</fullName>
    </submittedName>
</protein>
<dbReference type="Gene3D" id="3.40.50.2300">
    <property type="match status" value="1"/>
</dbReference>
<organism evidence="4">
    <name type="scientific">Anaerolinea thermolimosa</name>
    <dbReference type="NCBI Taxonomy" id="229919"/>
    <lineage>
        <taxon>Bacteria</taxon>
        <taxon>Bacillati</taxon>
        <taxon>Chloroflexota</taxon>
        <taxon>Anaerolineae</taxon>
        <taxon>Anaerolineales</taxon>
        <taxon>Anaerolineaceae</taxon>
        <taxon>Anaerolinea</taxon>
    </lineage>
</organism>
<evidence type="ECO:0000313" key="4">
    <source>
        <dbReference type="EMBL" id="HGS22276.1"/>
    </source>
</evidence>
<dbReference type="PROSITE" id="PS50110">
    <property type="entry name" value="RESPONSE_REGULATORY"/>
    <property type="match status" value="1"/>
</dbReference>
<dbReference type="PANTHER" id="PTHR44591">
    <property type="entry name" value="STRESS RESPONSE REGULATOR PROTEIN 1"/>
    <property type="match status" value="1"/>
</dbReference>
<dbReference type="GO" id="GO:0000160">
    <property type="term" value="P:phosphorelay signal transduction system"/>
    <property type="evidence" value="ECO:0007669"/>
    <property type="project" value="InterPro"/>
</dbReference>
<reference evidence="4" key="1">
    <citation type="journal article" date="2020" name="mSystems">
        <title>Genome- and Community-Level Interaction Insights into Carbon Utilization and Element Cycling Functions of Hydrothermarchaeota in Hydrothermal Sediment.</title>
        <authorList>
            <person name="Zhou Z."/>
            <person name="Liu Y."/>
            <person name="Xu W."/>
            <person name="Pan J."/>
            <person name="Luo Z.H."/>
            <person name="Li M."/>
        </authorList>
    </citation>
    <scope>NUCLEOTIDE SEQUENCE [LARGE SCALE GENOMIC DNA]</scope>
    <source>
        <strain evidence="4">SpSt-573</strain>
    </source>
</reference>
<dbReference type="InterPro" id="IPR011006">
    <property type="entry name" value="CheY-like_superfamily"/>
</dbReference>